<evidence type="ECO:0000313" key="2">
    <source>
        <dbReference type="EMBL" id="CAG8842491.1"/>
    </source>
</evidence>
<gene>
    <name evidence="2" type="ORF">GMARGA_LOCUS36013</name>
</gene>
<feature type="coiled-coil region" evidence="1">
    <location>
        <begin position="7"/>
        <end position="39"/>
    </location>
</feature>
<comment type="caution">
    <text evidence="2">The sequence shown here is derived from an EMBL/GenBank/DDBJ whole genome shotgun (WGS) entry which is preliminary data.</text>
</comment>
<sequence length="133" mass="15535">METTMEINNTEKKLTKKEIEVQERTKRKAEKETQQLADNKCRIEKAFDNDIKNDLPIKGDGSHQVEGGFYNDYFPLKKNDKGFYVANYTVRKIETKGYYGSAGRFGDTIGYLIRHLKEVEEKEADDRDLKVFQ</sequence>
<keyword evidence="3" id="KW-1185">Reference proteome</keyword>
<dbReference type="Proteomes" id="UP000789901">
    <property type="component" value="Unassembled WGS sequence"/>
</dbReference>
<feature type="non-terminal residue" evidence="2">
    <location>
        <position position="133"/>
    </location>
</feature>
<reference evidence="2 3" key="1">
    <citation type="submission" date="2021-06" db="EMBL/GenBank/DDBJ databases">
        <authorList>
            <person name="Kallberg Y."/>
            <person name="Tangrot J."/>
            <person name="Rosling A."/>
        </authorList>
    </citation>
    <scope>NUCLEOTIDE SEQUENCE [LARGE SCALE GENOMIC DNA]</scope>
    <source>
        <strain evidence="2 3">120-4 pot B 10/14</strain>
    </source>
</reference>
<protein>
    <submittedName>
        <fullName evidence="2">30920_t:CDS:1</fullName>
    </submittedName>
</protein>
<name>A0ABN7WWL7_GIGMA</name>
<proteinExistence type="predicted"/>
<accession>A0ABN7WWL7</accession>
<organism evidence="2 3">
    <name type="scientific">Gigaspora margarita</name>
    <dbReference type="NCBI Taxonomy" id="4874"/>
    <lineage>
        <taxon>Eukaryota</taxon>
        <taxon>Fungi</taxon>
        <taxon>Fungi incertae sedis</taxon>
        <taxon>Mucoromycota</taxon>
        <taxon>Glomeromycotina</taxon>
        <taxon>Glomeromycetes</taxon>
        <taxon>Diversisporales</taxon>
        <taxon>Gigasporaceae</taxon>
        <taxon>Gigaspora</taxon>
    </lineage>
</organism>
<evidence type="ECO:0000313" key="3">
    <source>
        <dbReference type="Proteomes" id="UP000789901"/>
    </source>
</evidence>
<dbReference type="EMBL" id="CAJVQB010069164">
    <property type="protein sequence ID" value="CAG8842491.1"/>
    <property type="molecule type" value="Genomic_DNA"/>
</dbReference>
<keyword evidence="1" id="KW-0175">Coiled coil</keyword>
<evidence type="ECO:0000256" key="1">
    <source>
        <dbReference type="SAM" id="Coils"/>
    </source>
</evidence>